<dbReference type="InterPro" id="IPR039781">
    <property type="entry name" value="Rad21/Rec8-like"/>
</dbReference>
<sequence>MKVLNDIEATIPIIDEEVLNSRGHSTFELGSGSPSFAASEEEHENFVHPSSQLSLQPTTPPPPLLQARPRKMKHFDTKTTIFSNDYMRKMIEAPNKNTHRKRKKLPSPKLGFWRLDNQSKKDQIFNRSLFTGFSDVLSSLFEKDCVASKPYLAVSDETFLKPASVLSLTQKAEK</sequence>
<dbReference type="AlphaFoldDB" id="A0ABD0Z2Z9"/>
<dbReference type="EMBL" id="JBANAX010000307">
    <property type="protein sequence ID" value="KAL1214637.1"/>
    <property type="molecule type" value="Genomic_DNA"/>
</dbReference>
<dbReference type="Proteomes" id="UP001558713">
    <property type="component" value="Unassembled WGS sequence"/>
</dbReference>
<dbReference type="CDD" id="cd21793">
    <property type="entry name" value="Rad21_Rec8_M_AtSYN1-like"/>
    <property type="match status" value="1"/>
</dbReference>
<keyword evidence="4" id="KW-1185">Reference proteome</keyword>
<reference evidence="2 4" key="1">
    <citation type="submission" date="2024-04" db="EMBL/GenBank/DDBJ databases">
        <title>Genome assembly C_amara_ONT_v2.</title>
        <authorList>
            <person name="Yant L."/>
            <person name="Moore C."/>
            <person name="Slenker M."/>
        </authorList>
    </citation>
    <scope>NUCLEOTIDE SEQUENCE [LARGE SCALE GENOMIC DNA]</scope>
    <source>
        <tissue evidence="2">Leaf</tissue>
    </source>
</reference>
<evidence type="ECO:0000313" key="2">
    <source>
        <dbReference type="EMBL" id="KAL1188331.1"/>
    </source>
</evidence>
<protein>
    <submittedName>
        <fullName evidence="2">Sister chromatid cohesion 1 protein 3</fullName>
    </submittedName>
</protein>
<comment type="caution">
    <text evidence="2">The sequence shown here is derived from an EMBL/GenBank/DDBJ whole genome shotgun (WGS) entry which is preliminary data.</text>
</comment>
<dbReference type="PANTHER" id="PTHR12585">
    <property type="entry name" value="SCC1 / RAD21 FAMILY MEMBER"/>
    <property type="match status" value="1"/>
</dbReference>
<proteinExistence type="predicted"/>
<evidence type="ECO:0000256" key="1">
    <source>
        <dbReference type="SAM" id="MobiDB-lite"/>
    </source>
</evidence>
<name>A0ABD0Z2Z9_CARAN</name>
<feature type="region of interest" description="Disordered" evidence="1">
    <location>
        <begin position="25"/>
        <end position="60"/>
    </location>
</feature>
<dbReference type="PANTHER" id="PTHR12585:SF55">
    <property type="entry name" value="SISTER CHROMATID COHESION 1 PROTEIN 3"/>
    <property type="match status" value="1"/>
</dbReference>
<evidence type="ECO:0000313" key="3">
    <source>
        <dbReference type="EMBL" id="KAL1214637.1"/>
    </source>
</evidence>
<gene>
    <name evidence="3" type="ORF">V5N11_026545</name>
    <name evidence="2" type="ORF">V5N11_031708</name>
</gene>
<organism evidence="2 4">
    <name type="scientific">Cardamine amara subsp. amara</name>
    <dbReference type="NCBI Taxonomy" id="228776"/>
    <lineage>
        <taxon>Eukaryota</taxon>
        <taxon>Viridiplantae</taxon>
        <taxon>Streptophyta</taxon>
        <taxon>Embryophyta</taxon>
        <taxon>Tracheophyta</taxon>
        <taxon>Spermatophyta</taxon>
        <taxon>Magnoliopsida</taxon>
        <taxon>eudicotyledons</taxon>
        <taxon>Gunneridae</taxon>
        <taxon>Pentapetalae</taxon>
        <taxon>rosids</taxon>
        <taxon>malvids</taxon>
        <taxon>Brassicales</taxon>
        <taxon>Brassicaceae</taxon>
        <taxon>Cardamineae</taxon>
        <taxon>Cardamine</taxon>
    </lineage>
</organism>
<accession>A0ABD0Z2Z9</accession>
<dbReference type="EMBL" id="JBANAX010000926">
    <property type="protein sequence ID" value="KAL1188331.1"/>
    <property type="molecule type" value="Genomic_DNA"/>
</dbReference>
<evidence type="ECO:0000313" key="4">
    <source>
        <dbReference type="Proteomes" id="UP001558713"/>
    </source>
</evidence>